<proteinExistence type="predicted"/>
<name>A0A348FXU8_9HYPH</name>
<evidence type="ECO:0000313" key="3">
    <source>
        <dbReference type="Proteomes" id="UP000266934"/>
    </source>
</evidence>
<dbReference type="EMBL" id="AP018907">
    <property type="protein sequence ID" value="BBF92131.1"/>
    <property type="molecule type" value="Genomic_DNA"/>
</dbReference>
<evidence type="ECO:0000313" key="2">
    <source>
        <dbReference type="EMBL" id="BBF92131.1"/>
    </source>
</evidence>
<dbReference type="KEGG" id="blag:BLTE_08160"/>
<protein>
    <submittedName>
        <fullName evidence="2">Uncharacterized protein</fullName>
    </submittedName>
</protein>
<dbReference type="Proteomes" id="UP000266934">
    <property type="component" value="Chromosome"/>
</dbReference>
<sequence length="128" mass="13931">MTKANDEGEADDGLDAELEELAAIDDEVEFREALGRSLRTRGAFEGYRAALSVARDKRAPAPARATASVALLRAANLFAKSDDGGAPKQPYEMSLDELDREIERLRRARTGEAAPAKPRSKRDRGVFG</sequence>
<reference evidence="2 3" key="1">
    <citation type="submission" date="2018-08" db="EMBL/GenBank/DDBJ databases">
        <title>Complete genome sequencing of Blastochloris tepida GI.</title>
        <authorList>
            <person name="Tsukatani Y."/>
            <person name="Mori H."/>
        </authorList>
    </citation>
    <scope>NUCLEOTIDE SEQUENCE [LARGE SCALE GENOMIC DNA]</scope>
    <source>
        <strain evidence="2 3">GI</strain>
    </source>
</reference>
<organism evidence="2 3">
    <name type="scientific">Blastochloris tepida</name>
    <dbReference type="NCBI Taxonomy" id="2233851"/>
    <lineage>
        <taxon>Bacteria</taxon>
        <taxon>Pseudomonadati</taxon>
        <taxon>Pseudomonadota</taxon>
        <taxon>Alphaproteobacteria</taxon>
        <taxon>Hyphomicrobiales</taxon>
        <taxon>Blastochloridaceae</taxon>
        <taxon>Blastochloris</taxon>
    </lineage>
</organism>
<evidence type="ECO:0000256" key="1">
    <source>
        <dbReference type="SAM" id="MobiDB-lite"/>
    </source>
</evidence>
<keyword evidence="3" id="KW-1185">Reference proteome</keyword>
<gene>
    <name evidence="2" type="ORF">BLTE_08160</name>
</gene>
<dbReference type="RefSeq" id="WP_126397856.1">
    <property type="nucleotide sequence ID" value="NZ_AP018907.1"/>
</dbReference>
<accession>A0A348FXU8</accession>
<feature type="region of interest" description="Disordered" evidence="1">
    <location>
        <begin position="104"/>
        <end position="128"/>
    </location>
</feature>
<dbReference type="AlphaFoldDB" id="A0A348FXU8"/>